<reference evidence="4" key="1">
    <citation type="journal article" date="2014" name="Front. Microbiol.">
        <title>High frequency of phylogenetically diverse reductive dehalogenase-homologous genes in deep subseafloor sedimentary metagenomes.</title>
        <authorList>
            <person name="Kawai M."/>
            <person name="Futagami T."/>
            <person name="Toyoda A."/>
            <person name="Takaki Y."/>
            <person name="Nishi S."/>
            <person name="Hori S."/>
            <person name="Arai W."/>
            <person name="Tsubouchi T."/>
            <person name="Morono Y."/>
            <person name="Uchiyama I."/>
            <person name="Ito T."/>
            <person name="Fujiyama A."/>
            <person name="Inagaki F."/>
            <person name="Takami H."/>
        </authorList>
    </citation>
    <scope>NUCLEOTIDE SEQUENCE</scope>
    <source>
        <strain evidence="4">Expedition CK06-06</strain>
    </source>
</reference>
<protein>
    <recommendedName>
        <fullName evidence="3">PAS domain-containing protein</fullName>
    </recommendedName>
</protein>
<evidence type="ECO:0000313" key="4">
    <source>
        <dbReference type="EMBL" id="GAG93595.1"/>
    </source>
</evidence>
<sequence length="231" mass="25928">VPIFKDSSLWGTMEIRFREIGSQSRWGVLSNPFIRLLLFVGAAGFMTYLLFLKKTLRHLDPTSVVPERVKLALDTLTEGVILLNKNERIVMVNSAFARRTGQSAASLLGKDPSELKWIGPESEGSPGTLPWTQALQKGERQDAVPLALPTKEGVRNFLVNAAPILDAKEGKRGALATFSDVTQLEERNTQLKEMLDQLEESRKEIHFQNQKLKLLATMDPLTRCLNRRALF</sequence>
<dbReference type="SUPFAM" id="SSF55785">
    <property type="entry name" value="PYP-like sensor domain (PAS domain)"/>
    <property type="match status" value="1"/>
</dbReference>
<feature type="non-terminal residue" evidence="4">
    <location>
        <position position="1"/>
    </location>
</feature>
<name>X1BEZ0_9ZZZZ</name>
<dbReference type="EMBL" id="BART01026165">
    <property type="protein sequence ID" value="GAG93595.1"/>
    <property type="molecule type" value="Genomic_DNA"/>
</dbReference>
<evidence type="ECO:0000259" key="3">
    <source>
        <dbReference type="PROSITE" id="PS50112"/>
    </source>
</evidence>
<dbReference type="InterPro" id="IPR052155">
    <property type="entry name" value="Biofilm_reg_signaling"/>
</dbReference>
<keyword evidence="2" id="KW-0812">Transmembrane</keyword>
<dbReference type="Gene3D" id="3.30.450.20">
    <property type="entry name" value="PAS domain"/>
    <property type="match status" value="1"/>
</dbReference>
<proteinExistence type="predicted"/>
<keyword evidence="2" id="KW-0472">Membrane</keyword>
<dbReference type="CDD" id="cd00130">
    <property type="entry name" value="PAS"/>
    <property type="match status" value="1"/>
</dbReference>
<feature type="transmembrane region" description="Helical" evidence="2">
    <location>
        <begin position="33"/>
        <end position="52"/>
    </location>
</feature>
<dbReference type="PANTHER" id="PTHR44757:SF2">
    <property type="entry name" value="BIOFILM ARCHITECTURE MAINTENANCE PROTEIN MBAA"/>
    <property type="match status" value="1"/>
</dbReference>
<dbReference type="AlphaFoldDB" id="X1BEZ0"/>
<dbReference type="Pfam" id="PF08448">
    <property type="entry name" value="PAS_4"/>
    <property type="match status" value="1"/>
</dbReference>
<evidence type="ECO:0000256" key="2">
    <source>
        <dbReference type="SAM" id="Phobius"/>
    </source>
</evidence>
<keyword evidence="1" id="KW-0175">Coiled coil</keyword>
<gene>
    <name evidence="4" type="ORF">S01H4_46756</name>
</gene>
<feature type="coiled-coil region" evidence="1">
    <location>
        <begin position="181"/>
        <end position="211"/>
    </location>
</feature>
<keyword evidence="2" id="KW-1133">Transmembrane helix</keyword>
<comment type="caution">
    <text evidence="4">The sequence shown here is derived from an EMBL/GenBank/DDBJ whole genome shotgun (WGS) entry which is preliminary data.</text>
</comment>
<dbReference type="InterPro" id="IPR000014">
    <property type="entry name" value="PAS"/>
</dbReference>
<feature type="domain" description="PAS" evidence="3">
    <location>
        <begin position="65"/>
        <end position="122"/>
    </location>
</feature>
<dbReference type="InterPro" id="IPR013656">
    <property type="entry name" value="PAS_4"/>
</dbReference>
<dbReference type="NCBIfam" id="TIGR00229">
    <property type="entry name" value="sensory_box"/>
    <property type="match status" value="1"/>
</dbReference>
<dbReference type="InterPro" id="IPR035965">
    <property type="entry name" value="PAS-like_dom_sf"/>
</dbReference>
<dbReference type="PROSITE" id="PS50112">
    <property type="entry name" value="PAS"/>
    <property type="match status" value="1"/>
</dbReference>
<accession>X1BEZ0</accession>
<dbReference type="PANTHER" id="PTHR44757">
    <property type="entry name" value="DIGUANYLATE CYCLASE DGCP"/>
    <property type="match status" value="1"/>
</dbReference>
<organism evidence="4">
    <name type="scientific">marine sediment metagenome</name>
    <dbReference type="NCBI Taxonomy" id="412755"/>
    <lineage>
        <taxon>unclassified sequences</taxon>
        <taxon>metagenomes</taxon>
        <taxon>ecological metagenomes</taxon>
    </lineage>
</organism>
<evidence type="ECO:0000256" key="1">
    <source>
        <dbReference type="SAM" id="Coils"/>
    </source>
</evidence>